<dbReference type="NCBIfam" id="TIGR01446">
    <property type="entry name" value="DnaD_dom"/>
    <property type="match status" value="1"/>
</dbReference>
<dbReference type="Pfam" id="PF07261">
    <property type="entry name" value="DnaB_2"/>
    <property type="match status" value="1"/>
</dbReference>
<organism evidence="5 6">
    <name type="scientific">Oceanobacillus luteolus</name>
    <dbReference type="NCBI Taxonomy" id="1274358"/>
    <lineage>
        <taxon>Bacteria</taxon>
        <taxon>Bacillati</taxon>
        <taxon>Bacillota</taxon>
        <taxon>Bacilli</taxon>
        <taxon>Bacillales</taxon>
        <taxon>Bacillaceae</taxon>
        <taxon>Oceanobacillus</taxon>
    </lineage>
</organism>
<evidence type="ECO:0000313" key="6">
    <source>
        <dbReference type="Proteomes" id="UP001597221"/>
    </source>
</evidence>
<dbReference type="PANTHER" id="PTHR37293:SF5">
    <property type="entry name" value="DNA REPLICATION PROTEIN"/>
    <property type="match status" value="1"/>
</dbReference>
<evidence type="ECO:0000256" key="1">
    <source>
        <dbReference type="ARBA" id="ARBA00093462"/>
    </source>
</evidence>
<comment type="caution">
    <text evidence="5">The sequence shown here is derived from an EMBL/GenBank/DDBJ whole genome shotgun (WGS) entry which is preliminary data.</text>
</comment>
<dbReference type="InterPro" id="IPR006343">
    <property type="entry name" value="DnaB/C_C"/>
</dbReference>
<feature type="coiled-coil region" evidence="2">
    <location>
        <begin position="322"/>
        <end position="351"/>
    </location>
</feature>
<name>A0ABW4HTX7_9BACI</name>
<reference evidence="6" key="1">
    <citation type="journal article" date="2019" name="Int. J. Syst. Evol. Microbiol.">
        <title>The Global Catalogue of Microorganisms (GCM) 10K type strain sequencing project: providing services to taxonomists for standard genome sequencing and annotation.</title>
        <authorList>
            <consortium name="The Broad Institute Genomics Platform"/>
            <consortium name="The Broad Institute Genome Sequencing Center for Infectious Disease"/>
            <person name="Wu L."/>
            <person name="Ma J."/>
        </authorList>
    </citation>
    <scope>NUCLEOTIDE SEQUENCE [LARGE SCALE GENOMIC DNA]</scope>
    <source>
        <strain evidence="6">CGMCC 1.12376</strain>
    </source>
</reference>
<feature type="domain" description="DnaB/C C-terminal" evidence="4">
    <location>
        <begin position="225"/>
        <end position="292"/>
    </location>
</feature>
<comment type="similarity">
    <text evidence="1">Belongs to the DnaB/DnaD family.</text>
</comment>
<evidence type="ECO:0000313" key="5">
    <source>
        <dbReference type="EMBL" id="MFD1608853.1"/>
    </source>
</evidence>
<dbReference type="Proteomes" id="UP001597221">
    <property type="component" value="Unassembled WGS sequence"/>
</dbReference>
<dbReference type="SUPFAM" id="SSF158499">
    <property type="entry name" value="DnaD domain-like"/>
    <property type="match status" value="1"/>
</dbReference>
<evidence type="ECO:0000256" key="3">
    <source>
        <dbReference type="SAM" id="MobiDB-lite"/>
    </source>
</evidence>
<evidence type="ECO:0000259" key="4">
    <source>
        <dbReference type="Pfam" id="PF07261"/>
    </source>
</evidence>
<dbReference type="InterPro" id="IPR053162">
    <property type="entry name" value="DnaD"/>
</dbReference>
<dbReference type="RefSeq" id="WP_379598297.1">
    <property type="nucleotide sequence ID" value="NZ_JBHUDE010000136.1"/>
</dbReference>
<feature type="region of interest" description="Disordered" evidence="3">
    <location>
        <begin position="133"/>
        <end position="156"/>
    </location>
</feature>
<evidence type="ECO:0000256" key="2">
    <source>
        <dbReference type="SAM" id="Coils"/>
    </source>
</evidence>
<dbReference type="Gene3D" id="1.10.10.630">
    <property type="entry name" value="DnaD domain-like"/>
    <property type="match status" value="1"/>
</dbReference>
<proteinExistence type="inferred from homology"/>
<dbReference type="PANTHER" id="PTHR37293">
    <property type="entry name" value="PHAGE REPLICATION PROTEIN-RELATED"/>
    <property type="match status" value="1"/>
</dbReference>
<dbReference type="EMBL" id="JBHUDE010000136">
    <property type="protein sequence ID" value="MFD1608853.1"/>
    <property type="molecule type" value="Genomic_DNA"/>
</dbReference>
<keyword evidence="6" id="KW-1185">Reference proteome</keyword>
<keyword evidence="2" id="KW-0175">Coiled coil</keyword>
<dbReference type="InterPro" id="IPR034829">
    <property type="entry name" value="DnaD-like_sf"/>
</dbReference>
<gene>
    <name evidence="5" type="ORF">ACFSBH_14605</name>
</gene>
<accession>A0ABW4HTX7</accession>
<protein>
    <submittedName>
        <fullName evidence="5">DnaD domain-containing protein</fullName>
    </submittedName>
</protein>
<sequence>MNYIKEINAFYDLQEQTPLSGSAIALWYALMHINNKTRWKNRFTSPGSVLRNKAGLTESSFKRARAELESLGYIEVESQGRGKAPVYKMNSLVVEDEEVFGIDAVFQGSETEVSFHGISIDRKEEHILETGDQEHLQSKPRLTHHADQSINPPPAQNVDDQLTDTPDQLVTHLPDHKPAPLYKQYINKTKTKRNNINASAADTGADVFVDRKMNQQEKGSDAIVFYQENFGLVGPFVAESLQDWIQTLGEELVIEAMKRALERNKTSWGYVKSILNDWYKKGIRTVGEAEAELVAFENERREKKGLSGGFFVKKRDIIPEWYGEEERKRKERELEKKNREEEVTVEQVEEVMRRYWEEEGEEVVN</sequence>